<reference evidence="1 2" key="1">
    <citation type="submission" date="2021-06" db="EMBL/GenBank/DDBJ databases">
        <authorList>
            <person name="Palmer J.M."/>
        </authorList>
    </citation>
    <scope>NUCLEOTIDE SEQUENCE [LARGE SCALE GENOMIC DNA]</scope>
    <source>
        <strain evidence="1 2">XR_2019</strain>
        <tissue evidence="1">Muscle</tissue>
    </source>
</reference>
<gene>
    <name evidence="1" type="ORF">XENORESO_010838</name>
</gene>
<dbReference type="EMBL" id="JAHRIM010030364">
    <property type="protein sequence ID" value="MEQ2264510.1"/>
    <property type="molecule type" value="Genomic_DNA"/>
</dbReference>
<sequence length="108" mass="12106">MQRLGSNHVQNQITLNKVKNTKLQSRKATKHTRHLGTYSKYVNYVKFLWIGYVGDGTGAGNVSSSRRSTSFGSVLLKEPNLLAPKRLLLVTTVPPHVFISLNKQLKTK</sequence>
<name>A0ABV0W4Y8_9TELE</name>
<dbReference type="Proteomes" id="UP001444071">
    <property type="component" value="Unassembled WGS sequence"/>
</dbReference>
<keyword evidence="2" id="KW-1185">Reference proteome</keyword>
<protein>
    <submittedName>
        <fullName evidence="1">Uncharacterized protein</fullName>
    </submittedName>
</protein>
<evidence type="ECO:0000313" key="2">
    <source>
        <dbReference type="Proteomes" id="UP001444071"/>
    </source>
</evidence>
<proteinExistence type="predicted"/>
<organism evidence="1 2">
    <name type="scientific">Xenotaenia resolanae</name>
    <dbReference type="NCBI Taxonomy" id="208358"/>
    <lineage>
        <taxon>Eukaryota</taxon>
        <taxon>Metazoa</taxon>
        <taxon>Chordata</taxon>
        <taxon>Craniata</taxon>
        <taxon>Vertebrata</taxon>
        <taxon>Euteleostomi</taxon>
        <taxon>Actinopterygii</taxon>
        <taxon>Neopterygii</taxon>
        <taxon>Teleostei</taxon>
        <taxon>Neoteleostei</taxon>
        <taxon>Acanthomorphata</taxon>
        <taxon>Ovalentaria</taxon>
        <taxon>Atherinomorphae</taxon>
        <taxon>Cyprinodontiformes</taxon>
        <taxon>Goodeidae</taxon>
        <taxon>Xenotaenia</taxon>
    </lineage>
</organism>
<accession>A0ABV0W4Y8</accession>
<evidence type="ECO:0000313" key="1">
    <source>
        <dbReference type="EMBL" id="MEQ2264510.1"/>
    </source>
</evidence>
<comment type="caution">
    <text evidence="1">The sequence shown here is derived from an EMBL/GenBank/DDBJ whole genome shotgun (WGS) entry which is preliminary data.</text>
</comment>